<evidence type="ECO:0000259" key="10">
    <source>
        <dbReference type="Pfam" id="PF00712"/>
    </source>
</evidence>
<dbReference type="InterPro" id="IPR022635">
    <property type="entry name" value="DNA_polIII_beta_C"/>
</dbReference>
<dbReference type="InterPro" id="IPR022634">
    <property type="entry name" value="DNA_polIII_beta_N"/>
</dbReference>
<comment type="subcellular location">
    <subcellularLocation>
        <location evidence="1 9">Cytoplasm</location>
    </subcellularLocation>
</comment>
<dbReference type="Pfam" id="PF02768">
    <property type="entry name" value="DNA_pol3_beta_3"/>
    <property type="match status" value="1"/>
</dbReference>
<gene>
    <name evidence="13" type="primary">dnaN</name>
    <name evidence="13" type="ORF">HYT40_00465</name>
</gene>
<proteinExistence type="inferred from homology"/>
<dbReference type="PANTHER" id="PTHR30478">
    <property type="entry name" value="DNA POLYMERASE III SUBUNIT BETA"/>
    <property type="match status" value="1"/>
</dbReference>
<dbReference type="SMART" id="SM00480">
    <property type="entry name" value="POL3Bc"/>
    <property type="match status" value="1"/>
</dbReference>
<evidence type="ECO:0000256" key="8">
    <source>
        <dbReference type="ARBA" id="ARBA00023125"/>
    </source>
</evidence>
<sequence>MVVTCLRSTLKDAVSVVERFTGKNPSLPIIGNILLKVDGQKIILKATNLEVGIEVTIPAKVTKEGVIAIPPRILSSILQTIPDEKISLEEKNNKLYIETEFTKSEIYGMDTKDFPILPAVKQGNRIQIQDQVLFKILSHILPVITISDFKPEISGLHIRTEKTHLVFAGTDSFRLAEERTTAFEGDKEIHFIIPLRPLQELVKIISVTSGEVKFLFNKDQVQINIGNTQIITQLIQGAFPDYKNLVPKEFSTTVRALKTDLLVGTRLTSVFASKLNDVLLSYQKDRLILEIVNPDVGKHTKEMKAEVLGKSGHVGFNHRYLSDAIDAIESETVFLGISDETRPTVVKDESNPSFFSIIMPLRI</sequence>
<dbReference type="InterPro" id="IPR001001">
    <property type="entry name" value="DNA_polIII_beta"/>
</dbReference>
<evidence type="ECO:0000256" key="2">
    <source>
        <dbReference type="ARBA" id="ARBA00010752"/>
    </source>
</evidence>
<dbReference type="Gene3D" id="3.70.10.10">
    <property type="match status" value="1"/>
</dbReference>
<evidence type="ECO:0000256" key="5">
    <source>
        <dbReference type="ARBA" id="ARBA00022695"/>
    </source>
</evidence>
<dbReference type="GO" id="GO:0005737">
    <property type="term" value="C:cytoplasm"/>
    <property type="evidence" value="ECO:0007669"/>
    <property type="project" value="UniProtKB-SubCell"/>
</dbReference>
<organism evidence="13 14">
    <name type="scientific">Candidatus Sungiibacteriota bacterium</name>
    <dbReference type="NCBI Taxonomy" id="2750080"/>
    <lineage>
        <taxon>Bacteria</taxon>
        <taxon>Candidatus Sungiibacteriota</taxon>
    </lineage>
</organism>
<dbReference type="GO" id="GO:0008408">
    <property type="term" value="F:3'-5' exonuclease activity"/>
    <property type="evidence" value="ECO:0007669"/>
    <property type="project" value="InterPro"/>
</dbReference>
<evidence type="ECO:0000313" key="14">
    <source>
        <dbReference type="Proteomes" id="UP000724148"/>
    </source>
</evidence>
<feature type="domain" description="DNA polymerase III beta sliding clamp central" evidence="11">
    <location>
        <begin position="128"/>
        <end position="241"/>
    </location>
</feature>
<evidence type="ECO:0000256" key="9">
    <source>
        <dbReference type="PIRNR" id="PIRNR000804"/>
    </source>
</evidence>
<protein>
    <recommendedName>
        <fullName evidence="9">Beta sliding clamp</fullName>
    </recommendedName>
</protein>
<evidence type="ECO:0000256" key="4">
    <source>
        <dbReference type="ARBA" id="ARBA00022679"/>
    </source>
</evidence>
<dbReference type="CDD" id="cd00140">
    <property type="entry name" value="beta_clamp"/>
    <property type="match status" value="1"/>
</dbReference>
<dbReference type="GO" id="GO:0003677">
    <property type="term" value="F:DNA binding"/>
    <property type="evidence" value="ECO:0007669"/>
    <property type="project" value="UniProtKB-UniRule"/>
</dbReference>
<dbReference type="Proteomes" id="UP000724148">
    <property type="component" value="Unassembled WGS sequence"/>
</dbReference>
<accession>A0A931SAV8</accession>
<dbReference type="AlphaFoldDB" id="A0A931SAV8"/>
<dbReference type="InterPro" id="IPR046938">
    <property type="entry name" value="DNA_clamp_sf"/>
</dbReference>
<name>A0A931SAV8_9BACT</name>
<keyword evidence="3 9" id="KW-0963">Cytoplasm</keyword>
<evidence type="ECO:0000313" key="13">
    <source>
        <dbReference type="EMBL" id="MBI2096621.1"/>
    </source>
</evidence>
<dbReference type="InterPro" id="IPR022637">
    <property type="entry name" value="DNA_polIII_beta_cen"/>
</dbReference>
<keyword evidence="4 9" id="KW-0808">Transferase</keyword>
<dbReference type="NCBIfam" id="TIGR00663">
    <property type="entry name" value="dnan"/>
    <property type="match status" value="1"/>
</dbReference>
<comment type="similarity">
    <text evidence="2 9">Belongs to the beta sliding clamp family.</text>
</comment>
<dbReference type="Gene3D" id="3.10.150.10">
    <property type="entry name" value="DNA Polymerase III, subunit A, domain 2"/>
    <property type="match status" value="1"/>
</dbReference>
<reference evidence="13" key="1">
    <citation type="submission" date="2020-07" db="EMBL/GenBank/DDBJ databases">
        <title>Huge and variable diversity of episymbiotic CPR bacteria and DPANN archaea in groundwater ecosystems.</title>
        <authorList>
            <person name="He C.Y."/>
            <person name="Keren R."/>
            <person name="Whittaker M."/>
            <person name="Farag I.F."/>
            <person name="Doudna J."/>
            <person name="Cate J.H.D."/>
            <person name="Banfield J.F."/>
        </authorList>
    </citation>
    <scope>NUCLEOTIDE SEQUENCE</scope>
    <source>
        <strain evidence="13">NC_groundwater_193_Ag_S-0.1um_51_7</strain>
    </source>
</reference>
<dbReference type="PANTHER" id="PTHR30478:SF0">
    <property type="entry name" value="BETA SLIDING CLAMP"/>
    <property type="match status" value="1"/>
</dbReference>
<keyword evidence="5 9" id="KW-0548">Nucleotidyltransferase</keyword>
<comment type="subunit">
    <text evidence="9">Forms a ring-shaped head-to-tail homodimer around DNA.</text>
</comment>
<dbReference type="GO" id="GO:0009360">
    <property type="term" value="C:DNA polymerase III complex"/>
    <property type="evidence" value="ECO:0007669"/>
    <property type="project" value="InterPro"/>
</dbReference>
<evidence type="ECO:0000256" key="7">
    <source>
        <dbReference type="ARBA" id="ARBA00022932"/>
    </source>
</evidence>
<evidence type="ECO:0000256" key="6">
    <source>
        <dbReference type="ARBA" id="ARBA00022705"/>
    </source>
</evidence>
<evidence type="ECO:0000256" key="3">
    <source>
        <dbReference type="ARBA" id="ARBA00022490"/>
    </source>
</evidence>
<dbReference type="SUPFAM" id="SSF55979">
    <property type="entry name" value="DNA clamp"/>
    <property type="match status" value="3"/>
</dbReference>
<keyword evidence="6 9" id="KW-0235">DNA replication</keyword>
<dbReference type="GO" id="GO:0003887">
    <property type="term" value="F:DNA-directed DNA polymerase activity"/>
    <property type="evidence" value="ECO:0007669"/>
    <property type="project" value="UniProtKB-UniRule"/>
</dbReference>
<evidence type="ECO:0000256" key="1">
    <source>
        <dbReference type="ARBA" id="ARBA00004496"/>
    </source>
</evidence>
<dbReference type="Pfam" id="PF00712">
    <property type="entry name" value="DNA_pol3_beta"/>
    <property type="match status" value="1"/>
</dbReference>
<keyword evidence="8" id="KW-0238">DNA-binding</keyword>
<feature type="domain" description="DNA polymerase III beta sliding clamp C-terminal" evidence="12">
    <location>
        <begin position="244"/>
        <end position="362"/>
    </location>
</feature>
<comment type="function">
    <text evidence="9">Confers DNA tethering and processivity to DNA polymerases and other proteins. Acts as a clamp, forming a ring around DNA (a reaction catalyzed by the clamp-loading complex) which diffuses in an ATP-independent manner freely and bidirectionally along dsDNA. Initially characterized for its ability to contact the catalytic subunit of DNA polymerase III (Pol III), a complex, multichain enzyme responsible for most of the replicative synthesis in bacteria; Pol III exhibits 3'-5' exonuclease proofreading activity. The beta chain is required for initiation of replication as well as for processivity of DNA replication.</text>
</comment>
<comment type="caution">
    <text evidence="13">The sequence shown here is derived from an EMBL/GenBank/DDBJ whole genome shotgun (WGS) entry which is preliminary data.</text>
</comment>
<dbReference type="Pfam" id="PF02767">
    <property type="entry name" value="DNA_pol3_beta_2"/>
    <property type="match status" value="1"/>
</dbReference>
<feature type="domain" description="DNA polymerase III beta sliding clamp N-terminal" evidence="10">
    <location>
        <begin position="1"/>
        <end position="118"/>
    </location>
</feature>
<evidence type="ECO:0000259" key="11">
    <source>
        <dbReference type="Pfam" id="PF02767"/>
    </source>
</evidence>
<dbReference type="PIRSF" id="PIRSF000804">
    <property type="entry name" value="DNA_pol_III_b"/>
    <property type="match status" value="1"/>
</dbReference>
<keyword evidence="7 9" id="KW-0239">DNA-directed DNA polymerase</keyword>
<dbReference type="EMBL" id="JACOZA010000006">
    <property type="protein sequence ID" value="MBI2096621.1"/>
    <property type="molecule type" value="Genomic_DNA"/>
</dbReference>
<evidence type="ECO:0000259" key="12">
    <source>
        <dbReference type="Pfam" id="PF02768"/>
    </source>
</evidence>
<dbReference type="GO" id="GO:0006271">
    <property type="term" value="P:DNA strand elongation involved in DNA replication"/>
    <property type="evidence" value="ECO:0007669"/>
    <property type="project" value="TreeGrafter"/>
</dbReference>